<reference evidence="1 2" key="2">
    <citation type="submission" date="2015-01" db="EMBL/GenBank/DDBJ databases">
        <authorList>
            <consortium name="NBRP consortium"/>
            <person name="Sawabe T."/>
            <person name="Meirelles P."/>
            <person name="Feng G."/>
            <person name="Sayaka M."/>
            <person name="Hattori M."/>
            <person name="Ohkuma M."/>
        </authorList>
    </citation>
    <scope>NUCLEOTIDE SEQUENCE [LARGE SCALE GENOMIC DNA]</scope>
    <source>
        <strain evidence="2">JCM 19231</strain>
    </source>
</reference>
<dbReference type="AlphaFoldDB" id="A0A0B8NYZ7"/>
<name>A0A0B8NYZ7_9VIBR</name>
<accession>A0A0B8NYZ7</accession>
<organism evidence="1 2">
    <name type="scientific">Vibrio ishigakensis</name>
    <dbReference type="NCBI Taxonomy" id="1481914"/>
    <lineage>
        <taxon>Bacteria</taxon>
        <taxon>Pseudomonadati</taxon>
        <taxon>Pseudomonadota</taxon>
        <taxon>Gammaproteobacteria</taxon>
        <taxon>Vibrionales</taxon>
        <taxon>Vibrionaceae</taxon>
        <taxon>Vibrio</taxon>
    </lineage>
</organism>
<evidence type="ECO:0000313" key="2">
    <source>
        <dbReference type="Proteomes" id="UP000031671"/>
    </source>
</evidence>
<keyword evidence="2" id="KW-1185">Reference proteome</keyword>
<proteinExistence type="predicted"/>
<dbReference type="Proteomes" id="UP000031671">
    <property type="component" value="Unassembled WGS sequence"/>
</dbReference>
<dbReference type="EC" id="4.2.2.3" evidence="1"/>
<gene>
    <name evidence="1" type="ORF">JCM19231_3200</name>
</gene>
<keyword evidence="1" id="KW-0456">Lyase</keyword>
<protein>
    <submittedName>
        <fullName evidence="1">Poly(Beta-D-mannuronate) lyase</fullName>
        <ecNumber evidence="1">4.2.2.3</ecNumber>
    </submittedName>
</protein>
<evidence type="ECO:0000313" key="1">
    <source>
        <dbReference type="EMBL" id="GAM59191.1"/>
    </source>
</evidence>
<reference evidence="1 2" key="1">
    <citation type="submission" date="2015-01" db="EMBL/GenBank/DDBJ databases">
        <title>Vibrio sp. C1 JCM 19231 whole genome shotgun sequence.</title>
        <authorList>
            <person name="Sawabe T."/>
            <person name="Meirelles P."/>
            <person name="Feng G."/>
            <person name="Sayaka M."/>
            <person name="Hattori M."/>
            <person name="Ohkuma M."/>
        </authorList>
    </citation>
    <scope>NUCLEOTIDE SEQUENCE [LARGE SCALE GENOMIC DNA]</scope>
    <source>
        <strain evidence="2">JCM 19231</strain>
    </source>
</reference>
<comment type="caution">
    <text evidence="1">The sequence shown here is derived from an EMBL/GenBank/DDBJ whole genome shotgun (WGS) entry which is preliminary data.</text>
</comment>
<dbReference type="EMBL" id="BBRZ01000130">
    <property type="protein sequence ID" value="GAM59191.1"/>
    <property type="molecule type" value="Genomic_DNA"/>
</dbReference>
<sequence>MGESDGYQHLWNLGSGKVEGSSLVSWLVNNSYYSLITSATADSEVIFARLGANDPDFNLRSEPAMIMRQSGKDHVFASVLETHGYFNEEFEQSVNARGLVESVNVVADTADGTVVRIQTTTGNTYHFGISNRAEEAQQSEHTVGEFSWTGSFAKI</sequence>
<dbReference type="GO" id="GO:0045135">
    <property type="term" value="F:poly(beta-D-mannuronate) lyase activity"/>
    <property type="evidence" value="ECO:0007669"/>
    <property type="project" value="UniProtKB-EC"/>
</dbReference>
<dbReference type="Gene3D" id="2.70.98.70">
    <property type="match status" value="1"/>
</dbReference>